<accession>A0A975NFL1</accession>
<proteinExistence type="predicted"/>
<dbReference type="Proteomes" id="UP000680839">
    <property type="component" value="Chromosome"/>
</dbReference>
<dbReference type="AlphaFoldDB" id="A0A975NFL1"/>
<protein>
    <submittedName>
        <fullName evidence="1">Uncharacterized protein</fullName>
    </submittedName>
</protein>
<dbReference type="EMBL" id="CP076134">
    <property type="protein sequence ID" value="QWG13646.1"/>
    <property type="molecule type" value="Genomic_DNA"/>
</dbReference>
<name>A0A975NFL1_9BRAD</name>
<gene>
    <name evidence="1" type="ORF">KMZ29_02600</name>
</gene>
<sequence length="71" mass="8325">MYQVSFFKDKSDPFTFAVTPDKSGSVLPSPGKWQHWFSQMVYPEHAMPESELKKLETGFKSDGYYVFPRRK</sequence>
<evidence type="ECO:0000313" key="2">
    <source>
        <dbReference type="Proteomes" id="UP000680839"/>
    </source>
</evidence>
<dbReference type="RefSeq" id="WP_215622344.1">
    <property type="nucleotide sequence ID" value="NZ_CP076134.1"/>
</dbReference>
<evidence type="ECO:0000313" key="1">
    <source>
        <dbReference type="EMBL" id="QWG13646.1"/>
    </source>
</evidence>
<organism evidence="1 2">
    <name type="scientific">Bradyrhizobium sediminis</name>
    <dbReference type="NCBI Taxonomy" id="2840469"/>
    <lineage>
        <taxon>Bacteria</taxon>
        <taxon>Pseudomonadati</taxon>
        <taxon>Pseudomonadota</taxon>
        <taxon>Alphaproteobacteria</taxon>
        <taxon>Hyphomicrobiales</taxon>
        <taxon>Nitrobacteraceae</taxon>
        <taxon>Bradyrhizobium</taxon>
    </lineage>
</organism>
<reference evidence="1" key="1">
    <citation type="submission" date="2021-06" db="EMBL/GenBank/DDBJ databases">
        <title>Bradyrhizobium sp. S2-20-1 Genome sequencing.</title>
        <authorList>
            <person name="Jin L."/>
        </authorList>
    </citation>
    <scope>NUCLEOTIDE SEQUENCE</scope>
    <source>
        <strain evidence="1">S2-20-1</strain>
    </source>
</reference>